<dbReference type="InterPro" id="IPR014710">
    <property type="entry name" value="RmlC-like_jellyroll"/>
</dbReference>
<reference evidence="2 3" key="2">
    <citation type="submission" date="2012-06" db="EMBL/GenBank/DDBJ databases">
        <authorList>
            <person name="Fiebig A."/>
        </authorList>
    </citation>
    <scope>NUCLEOTIDE SEQUENCE [LARGE SCALE GENOMIC DNA]</scope>
    <source>
        <strain evidence="2 3">DFL-43</strain>
    </source>
</reference>
<dbReference type="STRING" id="411684.HPDFL43_03841"/>
<dbReference type="InterPro" id="IPR050397">
    <property type="entry name" value="Env_Response_Regulators"/>
</dbReference>
<dbReference type="GO" id="GO:0005829">
    <property type="term" value="C:cytosol"/>
    <property type="evidence" value="ECO:0007669"/>
    <property type="project" value="TreeGrafter"/>
</dbReference>
<accession>A9DAV2</accession>
<dbReference type="OrthoDB" id="3525895at2"/>
<dbReference type="HOGENOM" id="CLU_075053_16_3_5"/>
<dbReference type="PANTHER" id="PTHR24567">
    <property type="entry name" value="CRP FAMILY TRANSCRIPTIONAL REGULATORY PROTEIN"/>
    <property type="match status" value="1"/>
</dbReference>
<dbReference type="PANTHER" id="PTHR24567:SF74">
    <property type="entry name" value="HTH-TYPE TRANSCRIPTIONAL REGULATOR ARCR"/>
    <property type="match status" value="1"/>
</dbReference>
<dbReference type="SUPFAM" id="SSF51206">
    <property type="entry name" value="cAMP-binding domain-like"/>
    <property type="match status" value="1"/>
</dbReference>
<protein>
    <submittedName>
        <fullName evidence="2">Cyclic nucleotide-binding domain protein</fullName>
    </submittedName>
</protein>
<evidence type="ECO:0000313" key="3">
    <source>
        <dbReference type="Proteomes" id="UP000004291"/>
    </source>
</evidence>
<dbReference type="InterPro" id="IPR018488">
    <property type="entry name" value="cNMP-bd_CS"/>
</dbReference>
<dbReference type="PRINTS" id="PR00103">
    <property type="entry name" value="CAMPKINASE"/>
</dbReference>
<dbReference type="Pfam" id="PF00027">
    <property type="entry name" value="cNMP_binding"/>
    <property type="match status" value="1"/>
</dbReference>
<keyword evidence="3" id="KW-1185">Reference proteome</keyword>
<name>A9DAV2_HOEPD</name>
<dbReference type="eggNOG" id="COG0664">
    <property type="taxonomic scope" value="Bacteria"/>
</dbReference>
<dbReference type="InterPro" id="IPR000595">
    <property type="entry name" value="cNMP-bd_dom"/>
</dbReference>
<dbReference type="CDD" id="cd00038">
    <property type="entry name" value="CAP_ED"/>
    <property type="match status" value="1"/>
</dbReference>
<dbReference type="SMART" id="SM00100">
    <property type="entry name" value="cNMP"/>
    <property type="match status" value="1"/>
</dbReference>
<dbReference type="Gene3D" id="2.60.120.10">
    <property type="entry name" value="Jelly Rolls"/>
    <property type="match status" value="1"/>
</dbReference>
<evidence type="ECO:0000259" key="1">
    <source>
        <dbReference type="PROSITE" id="PS50042"/>
    </source>
</evidence>
<dbReference type="PROSITE" id="PS00889">
    <property type="entry name" value="CNMP_BINDING_2"/>
    <property type="match status" value="1"/>
</dbReference>
<sequence length="156" mass="17322">MLLKDEVQMLRRVPLLAGIDQTKLKLLAFASERISYREGEVLFNQGDPGDAAYVILTGKADILVNSPDGKSQIRVAEVEQNSLVGEIAILCDVSRTASVKAATEIEALRIRKDDFVKMLTDYPEMTIEVMRVLADRLSQTTTELTEARSLAKQKPN</sequence>
<reference evidence="2 3" key="1">
    <citation type="submission" date="2007-10" db="EMBL/GenBank/DDBJ databases">
        <authorList>
            <person name="Wagner-Dobler I."/>
            <person name="Ferriera S."/>
            <person name="Johnson J."/>
            <person name="Kravitz S."/>
            <person name="Beeson K."/>
            <person name="Sutton G."/>
            <person name="Rogers Y.-H."/>
            <person name="Friedman R."/>
            <person name="Frazier M."/>
            <person name="Venter J.C."/>
        </authorList>
    </citation>
    <scope>NUCLEOTIDE SEQUENCE [LARGE SCALE GENOMIC DNA]</scope>
    <source>
        <strain evidence="2 3">DFL-43</strain>
    </source>
</reference>
<dbReference type="PROSITE" id="PS50042">
    <property type="entry name" value="CNMP_BINDING_3"/>
    <property type="match status" value="1"/>
</dbReference>
<feature type="domain" description="Cyclic nucleotide-binding" evidence="1">
    <location>
        <begin position="15"/>
        <end position="119"/>
    </location>
</feature>
<gene>
    <name evidence="2" type="ORF">HPDFL43_03841</name>
</gene>
<dbReference type="InterPro" id="IPR018490">
    <property type="entry name" value="cNMP-bd_dom_sf"/>
</dbReference>
<dbReference type="Proteomes" id="UP000004291">
    <property type="component" value="Chromosome"/>
</dbReference>
<organism evidence="2 3">
    <name type="scientific">Hoeflea phototrophica (strain DSM 17068 / NCIMB 14078 / DFL-43)</name>
    <dbReference type="NCBI Taxonomy" id="411684"/>
    <lineage>
        <taxon>Bacteria</taxon>
        <taxon>Pseudomonadati</taxon>
        <taxon>Pseudomonadota</taxon>
        <taxon>Alphaproteobacteria</taxon>
        <taxon>Hyphomicrobiales</taxon>
        <taxon>Rhizobiaceae</taxon>
        <taxon>Hoeflea</taxon>
    </lineage>
</organism>
<proteinExistence type="predicted"/>
<dbReference type="RefSeq" id="WP_007196559.1">
    <property type="nucleotide sequence ID" value="NZ_CM002917.1"/>
</dbReference>
<comment type="caution">
    <text evidence="2">The sequence shown here is derived from an EMBL/GenBank/DDBJ whole genome shotgun (WGS) entry which is preliminary data.</text>
</comment>
<dbReference type="EMBL" id="ABIA03000002">
    <property type="protein sequence ID" value="EDQ32645.1"/>
    <property type="molecule type" value="Genomic_DNA"/>
</dbReference>
<dbReference type="GO" id="GO:0003700">
    <property type="term" value="F:DNA-binding transcription factor activity"/>
    <property type="evidence" value="ECO:0007669"/>
    <property type="project" value="TreeGrafter"/>
</dbReference>
<dbReference type="AlphaFoldDB" id="A9DAV2"/>
<evidence type="ECO:0000313" key="2">
    <source>
        <dbReference type="EMBL" id="EDQ32645.1"/>
    </source>
</evidence>